<dbReference type="GO" id="GO:0009099">
    <property type="term" value="P:L-valine biosynthetic process"/>
    <property type="evidence" value="ECO:0007669"/>
    <property type="project" value="TreeGrafter"/>
</dbReference>
<dbReference type="GO" id="GO:0004084">
    <property type="term" value="F:branched-chain-amino-acid transaminase activity"/>
    <property type="evidence" value="ECO:0007669"/>
    <property type="project" value="InterPro"/>
</dbReference>
<dbReference type="PANTHER" id="PTHR11825">
    <property type="entry name" value="SUBGROUP IIII AMINOTRANSFERASE"/>
    <property type="match status" value="1"/>
</dbReference>
<gene>
    <name evidence="5" type="ORF">TELCIR_03393</name>
</gene>
<keyword evidence="4" id="KW-0028">Amino-acid biosynthesis</keyword>
<evidence type="ECO:0000256" key="1">
    <source>
        <dbReference type="ARBA" id="ARBA00001933"/>
    </source>
</evidence>
<comment type="similarity">
    <text evidence="2">Belongs to the class-IV pyridoxal-phosphate-dependent aminotransferase family.</text>
</comment>
<dbReference type="AlphaFoldDB" id="A0A2G9UWG8"/>
<dbReference type="SUPFAM" id="SSF56752">
    <property type="entry name" value="D-aminoacid aminotransferase-like PLP-dependent enzymes"/>
    <property type="match status" value="1"/>
</dbReference>
<comment type="cofactor">
    <cofactor evidence="1">
        <name>pyridoxal 5'-phosphate</name>
        <dbReference type="ChEBI" id="CHEBI:597326"/>
    </cofactor>
</comment>
<dbReference type="InterPro" id="IPR005786">
    <property type="entry name" value="B_amino_transII"/>
</dbReference>
<dbReference type="GO" id="GO:0005739">
    <property type="term" value="C:mitochondrion"/>
    <property type="evidence" value="ECO:0007669"/>
    <property type="project" value="TreeGrafter"/>
</dbReference>
<dbReference type="Proteomes" id="UP000230423">
    <property type="component" value="Unassembled WGS sequence"/>
</dbReference>
<reference evidence="5 6" key="1">
    <citation type="submission" date="2015-09" db="EMBL/GenBank/DDBJ databases">
        <title>Draft genome of the parasitic nematode Teladorsagia circumcincta isolate WARC Sus (inbred).</title>
        <authorList>
            <person name="Mitreva M."/>
        </authorList>
    </citation>
    <scope>NUCLEOTIDE SEQUENCE [LARGE SCALE GENOMIC DNA]</scope>
    <source>
        <strain evidence="5 6">S</strain>
    </source>
</reference>
<proteinExistence type="inferred from homology"/>
<dbReference type="OrthoDB" id="1732691at2759"/>
<dbReference type="EMBL" id="KZ345250">
    <property type="protein sequence ID" value="PIO74598.1"/>
    <property type="molecule type" value="Genomic_DNA"/>
</dbReference>
<name>A0A2G9UWG8_TELCI</name>
<evidence type="ECO:0000313" key="5">
    <source>
        <dbReference type="EMBL" id="PIO74598.1"/>
    </source>
</evidence>
<evidence type="ECO:0000256" key="2">
    <source>
        <dbReference type="ARBA" id="ARBA00009320"/>
    </source>
</evidence>
<sequence>MGNIKVTERDFTMDELRKAVKENRVYEFFGSGTAVVVSPIGEVLYKVDGKEETIRFPPIDMKKSLMAK</sequence>
<dbReference type="InterPro" id="IPR043132">
    <property type="entry name" value="BCAT-like_C"/>
</dbReference>
<keyword evidence="3" id="KW-0663">Pyridoxal phosphate</keyword>
<dbReference type="Gene3D" id="3.20.10.10">
    <property type="entry name" value="D-amino Acid Aminotransferase, subunit A, domain 2"/>
    <property type="match status" value="1"/>
</dbReference>
<keyword evidence="4" id="KW-0100">Branched-chain amino acid biosynthesis</keyword>
<evidence type="ECO:0000256" key="4">
    <source>
        <dbReference type="ARBA" id="ARBA00023304"/>
    </source>
</evidence>
<keyword evidence="6" id="KW-1185">Reference proteome</keyword>
<evidence type="ECO:0000256" key="3">
    <source>
        <dbReference type="ARBA" id="ARBA00022898"/>
    </source>
</evidence>
<dbReference type="GO" id="GO:0009098">
    <property type="term" value="P:L-leucine biosynthetic process"/>
    <property type="evidence" value="ECO:0007669"/>
    <property type="project" value="TreeGrafter"/>
</dbReference>
<protein>
    <submittedName>
        <fullName evidence="5">Uncharacterized protein</fullName>
    </submittedName>
</protein>
<accession>A0A2G9UWG8</accession>
<organism evidence="5 6">
    <name type="scientific">Teladorsagia circumcincta</name>
    <name type="common">Brown stomach worm</name>
    <name type="synonym">Ostertagia circumcincta</name>
    <dbReference type="NCBI Taxonomy" id="45464"/>
    <lineage>
        <taxon>Eukaryota</taxon>
        <taxon>Metazoa</taxon>
        <taxon>Ecdysozoa</taxon>
        <taxon>Nematoda</taxon>
        <taxon>Chromadorea</taxon>
        <taxon>Rhabditida</taxon>
        <taxon>Rhabditina</taxon>
        <taxon>Rhabditomorpha</taxon>
        <taxon>Strongyloidea</taxon>
        <taxon>Trichostrongylidae</taxon>
        <taxon>Teladorsagia</taxon>
    </lineage>
</organism>
<evidence type="ECO:0000313" key="6">
    <source>
        <dbReference type="Proteomes" id="UP000230423"/>
    </source>
</evidence>
<dbReference type="InterPro" id="IPR036038">
    <property type="entry name" value="Aminotransferase-like"/>
</dbReference>
<dbReference type="PANTHER" id="PTHR11825:SF44">
    <property type="entry name" value="BRANCHED-CHAIN-AMINO-ACID AMINOTRANSFERASE"/>
    <property type="match status" value="1"/>
</dbReference>